<feature type="compositionally biased region" description="Pro residues" evidence="1">
    <location>
        <begin position="152"/>
        <end position="161"/>
    </location>
</feature>
<dbReference type="EMBL" id="ARXR01000018">
    <property type="protein sequence ID" value="MBF5053605.1"/>
    <property type="molecule type" value="Genomic_DNA"/>
</dbReference>
<dbReference type="InterPro" id="IPR010982">
    <property type="entry name" value="Lambda_DNA-bd_dom_sf"/>
</dbReference>
<reference evidence="4 5" key="1">
    <citation type="submission" date="2012-09" db="EMBL/GenBank/DDBJ databases">
        <title>Genome Sequence of alkane-degrading Bacterium Alcanivorax venustensis ISO4.</title>
        <authorList>
            <person name="Lai Q."/>
            <person name="Shao Z."/>
        </authorList>
    </citation>
    <scope>NUCLEOTIDE SEQUENCE [LARGE SCALE GENOMIC DNA]</scope>
    <source>
        <strain evidence="4 5">ISO4</strain>
    </source>
</reference>
<dbReference type="SMART" id="SM00530">
    <property type="entry name" value="HTH_XRE"/>
    <property type="match status" value="1"/>
</dbReference>
<accession>A0ABS0AK39</accession>
<sequence>MSANETVLPGERLRRAREEKGLSQEEACKHLRLSTSYMRALEQDDYERLPEAPFIKGYLRNYARFLGLPAEELARQFQQRVDEMRQDEREREQAALDEAPSNREWRLPALAVLVVVLLVAVGWWLWPRDDMSAPEPSVDDGGRGGEETFDSPAPPQAPEPAMPETIEPTDPVDDSLQPLPESDGDSDQGGEPPSEQSNDGSSGGEPASRPELAEQTPQSQASQTELAAAPGEDGIDSLALEFSRVCWIKVVDATGATLTQGQQNAGGSVNLDGEAPFRVTLGDAAAVSAVRINGSAISLPSQRSGDVVRVTLP</sequence>
<protein>
    <recommendedName>
        <fullName evidence="3">HTH cro/C1-type domain-containing protein</fullName>
    </recommendedName>
</protein>
<feature type="region of interest" description="Disordered" evidence="1">
    <location>
        <begin position="1"/>
        <end position="21"/>
    </location>
</feature>
<name>A0ABS0AK39_9GAMM</name>
<organism evidence="4 5">
    <name type="scientific">Alloalcanivorax venustensis ISO4</name>
    <dbReference type="NCBI Taxonomy" id="1177184"/>
    <lineage>
        <taxon>Bacteria</taxon>
        <taxon>Pseudomonadati</taxon>
        <taxon>Pseudomonadota</taxon>
        <taxon>Gammaproteobacteria</taxon>
        <taxon>Oceanospirillales</taxon>
        <taxon>Alcanivoracaceae</taxon>
        <taxon>Alloalcanivorax</taxon>
    </lineage>
</organism>
<dbReference type="Pfam" id="PF13413">
    <property type="entry name" value="HTH_25"/>
    <property type="match status" value="1"/>
</dbReference>
<dbReference type="PANTHER" id="PTHR34475:SF1">
    <property type="entry name" value="CYTOSKELETON PROTEIN RODZ"/>
    <property type="match status" value="1"/>
</dbReference>
<keyword evidence="2" id="KW-0472">Membrane</keyword>
<feature type="domain" description="HTH cro/C1-type" evidence="3">
    <location>
        <begin position="13"/>
        <end position="73"/>
    </location>
</feature>
<dbReference type="Proteomes" id="UP000644441">
    <property type="component" value="Unassembled WGS sequence"/>
</dbReference>
<keyword evidence="5" id="KW-1185">Reference proteome</keyword>
<feature type="compositionally biased region" description="Basic and acidic residues" evidence="1">
    <location>
        <begin position="11"/>
        <end position="21"/>
    </location>
</feature>
<keyword evidence="2" id="KW-1133">Transmembrane helix</keyword>
<evidence type="ECO:0000313" key="5">
    <source>
        <dbReference type="Proteomes" id="UP000644441"/>
    </source>
</evidence>
<keyword evidence="2" id="KW-0812">Transmembrane</keyword>
<evidence type="ECO:0000313" key="4">
    <source>
        <dbReference type="EMBL" id="MBF5053605.1"/>
    </source>
</evidence>
<dbReference type="InterPro" id="IPR001387">
    <property type="entry name" value="Cro/C1-type_HTH"/>
</dbReference>
<evidence type="ECO:0000259" key="3">
    <source>
        <dbReference type="PROSITE" id="PS50943"/>
    </source>
</evidence>
<dbReference type="CDD" id="cd00093">
    <property type="entry name" value="HTH_XRE"/>
    <property type="match status" value="1"/>
</dbReference>
<dbReference type="Pfam" id="PF13464">
    <property type="entry name" value="RodZ_C"/>
    <property type="match status" value="1"/>
</dbReference>
<proteinExistence type="predicted"/>
<evidence type="ECO:0000256" key="2">
    <source>
        <dbReference type="SAM" id="Phobius"/>
    </source>
</evidence>
<dbReference type="RefSeq" id="WP_194856271.1">
    <property type="nucleotide sequence ID" value="NZ_ARXR01000018.1"/>
</dbReference>
<dbReference type="SUPFAM" id="SSF47413">
    <property type="entry name" value="lambda repressor-like DNA-binding domains"/>
    <property type="match status" value="1"/>
</dbReference>
<dbReference type="PROSITE" id="PS50943">
    <property type="entry name" value="HTH_CROC1"/>
    <property type="match status" value="1"/>
</dbReference>
<dbReference type="InterPro" id="IPR050400">
    <property type="entry name" value="Bact_Cytoskel_RodZ"/>
</dbReference>
<evidence type="ECO:0000256" key="1">
    <source>
        <dbReference type="SAM" id="MobiDB-lite"/>
    </source>
</evidence>
<feature type="transmembrane region" description="Helical" evidence="2">
    <location>
        <begin position="107"/>
        <end position="126"/>
    </location>
</feature>
<dbReference type="Gene3D" id="1.10.260.40">
    <property type="entry name" value="lambda repressor-like DNA-binding domains"/>
    <property type="match status" value="1"/>
</dbReference>
<dbReference type="InterPro" id="IPR025194">
    <property type="entry name" value="RodZ-like_C"/>
</dbReference>
<feature type="compositionally biased region" description="Polar residues" evidence="1">
    <location>
        <begin position="215"/>
        <end position="225"/>
    </location>
</feature>
<comment type="caution">
    <text evidence="4">The sequence shown here is derived from an EMBL/GenBank/DDBJ whole genome shotgun (WGS) entry which is preliminary data.</text>
</comment>
<feature type="region of interest" description="Disordered" evidence="1">
    <location>
        <begin position="129"/>
        <end position="229"/>
    </location>
</feature>
<gene>
    <name evidence="4" type="ORF">ISO4_02207</name>
</gene>
<dbReference type="PANTHER" id="PTHR34475">
    <property type="match status" value="1"/>
</dbReference>